<dbReference type="OrthoDB" id="4850726at2759"/>
<evidence type="ECO:0000313" key="1">
    <source>
        <dbReference type="EMBL" id="KAF2107227.1"/>
    </source>
</evidence>
<organism evidence="1 2">
    <name type="scientific">Lophiotrema nucula</name>
    <dbReference type="NCBI Taxonomy" id="690887"/>
    <lineage>
        <taxon>Eukaryota</taxon>
        <taxon>Fungi</taxon>
        <taxon>Dikarya</taxon>
        <taxon>Ascomycota</taxon>
        <taxon>Pezizomycotina</taxon>
        <taxon>Dothideomycetes</taxon>
        <taxon>Pleosporomycetidae</taxon>
        <taxon>Pleosporales</taxon>
        <taxon>Lophiotremataceae</taxon>
        <taxon>Lophiotrema</taxon>
    </lineage>
</organism>
<dbReference type="EMBL" id="ML977356">
    <property type="protein sequence ID" value="KAF2107227.1"/>
    <property type="molecule type" value="Genomic_DNA"/>
</dbReference>
<dbReference type="PANTHER" id="PTHR24148">
    <property type="entry name" value="ANKYRIN REPEAT DOMAIN-CONTAINING PROTEIN 39 HOMOLOG-RELATED"/>
    <property type="match status" value="1"/>
</dbReference>
<dbReference type="Proteomes" id="UP000799770">
    <property type="component" value="Unassembled WGS sequence"/>
</dbReference>
<dbReference type="AlphaFoldDB" id="A0A6A5YLM2"/>
<dbReference type="InterPro" id="IPR052895">
    <property type="entry name" value="HetReg/Transcr_Mod"/>
</dbReference>
<sequence>MYLWHLQYKFALPGLLGIFSELCQIYHVKNCTDPRDRVYGLLGIANEDFRGQIKPDYSSSVAKVYREAVVAEVGTSYRLDILSQCNIQYRSLEEGASWIPDWAKTIPAGTPSVPPSAVVPQSRPSKSMVPTVSNARGLHTTLSAMSEKAFHL</sequence>
<keyword evidence="2" id="KW-1185">Reference proteome</keyword>
<reference evidence="1" key="1">
    <citation type="journal article" date="2020" name="Stud. Mycol.">
        <title>101 Dothideomycetes genomes: a test case for predicting lifestyles and emergence of pathogens.</title>
        <authorList>
            <person name="Haridas S."/>
            <person name="Albert R."/>
            <person name="Binder M."/>
            <person name="Bloem J."/>
            <person name="Labutti K."/>
            <person name="Salamov A."/>
            <person name="Andreopoulos B."/>
            <person name="Baker S."/>
            <person name="Barry K."/>
            <person name="Bills G."/>
            <person name="Bluhm B."/>
            <person name="Cannon C."/>
            <person name="Castanera R."/>
            <person name="Culley D."/>
            <person name="Daum C."/>
            <person name="Ezra D."/>
            <person name="Gonzalez J."/>
            <person name="Henrissat B."/>
            <person name="Kuo A."/>
            <person name="Liang C."/>
            <person name="Lipzen A."/>
            <person name="Lutzoni F."/>
            <person name="Magnuson J."/>
            <person name="Mondo S."/>
            <person name="Nolan M."/>
            <person name="Ohm R."/>
            <person name="Pangilinan J."/>
            <person name="Park H.-J."/>
            <person name="Ramirez L."/>
            <person name="Alfaro M."/>
            <person name="Sun H."/>
            <person name="Tritt A."/>
            <person name="Yoshinaga Y."/>
            <person name="Zwiers L.-H."/>
            <person name="Turgeon B."/>
            <person name="Goodwin S."/>
            <person name="Spatafora J."/>
            <person name="Crous P."/>
            <person name="Grigoriev I."/>
        </authorList>
    </citation>
    <scope>NUCLEOTIDE SEQUENCE</scope>
    <source>
        <strain evidence="1">CBS 627.86</strain>
    </source>
</reference>
<accession>A0A6A5YLM2</accession>
<gene>
    <name evidence="1" type="ORF">BDV96DRAFT_308187</name>
</gene>
<name>A0A6A5YLM2_9PLEO</name>
<dbReference type="PANTHER" id="PTHR24148:SF77">
    <property type="entry name" value="HETEROKARYON INCOMPATIBILITY DOMAIN-CONTAINING PROTEIN"/>
    <property type="match status" value="1"/>
</dbReference>
<protein>
    <submittedName>
        <fullName evidence="1">Uncharacterized protein</fullName>
    </submittedName>
</protein>
<proteinExistence type="predicted"/>
<evidence type="ECO:0000313" key="2">
    <source>
        <dbReference type="Proteomes" id="UP000799770"/>
    </source>
</evidence>